<gene>
    <name evidence="2" type="ORF">SOCE26_032710</name>
</gene>
<reference evidence="2 3" key="1">
    <citation type="submission" date="2015-09" db="EMBL/GenBank/DDBJ databases">
        <title>Sorangium comparison.</title>
        <authorList>
            <person name="Zaburannyi N."/>
            <person name="Bunk B."/>
            <person name="Overmann J."/>
            <person name="Mueller R."/>
        </authorList>
    </citation>
    <scope>NUCLEOTIDE SEQUENCE [LARGE SCALE GENOMIC DNA]</scope>
    <source>
        <strain evidence="2 3">So ce26</strain>
    </source>
</reference>
<keyword evidence="1" id="KW-0732">Signal</keyword>
<dbReference type="PROSITE" id="PS51318">
    <property type="entry name" value="TAT"/>
    <property type="match status" value="1"/>
</dbReference>
<organism evidence="2 3">
    <name type="scientific">Sorangium cellulosum</name>
    <name type="common">Polyangium cellulosum</name>
    <dbReference type="NCBI Taxonomy" id="56"/>
    <lineage>
        <taxon>Bacteria</taxon>
        <taxon>Pseudomonadati</taxon>
        <taxon>Myxococcota</taxon>
        <taxon>Polyangia</taxon>
        <taxon>Polyangiales</taxon>
        <taxon>Polyangiaceae</taxon>
        <taxon>Sorangium</taxon>
    </lineage>
</organism>
<sequence>MTRARRSALAAAAALVALGGGGCSPPDEIVVAVPTDLSLPDDLDTLQIQVFEGGRPRFSAAYERLGEDDAGTLLPATIGFYSATGGDDPLRIQVTGRTGGELGAVRILREAATRIPKNRIVLLAMPLNFLCDGSGRDDGEGGVENARCGEGQTCVAGACASSEVDSSALPDYSVRDVYGGGTGDGDGDCFDVPACFQDAAPAEVDAAACTVAAPGGATLNVALALPSEDGICGDGRCLVALDAGSDDGFRADGEQIQLPPAVCEQMAGGKIEGVVTAPVTAACAQKTAGLPTCGPWSASGSKAR</sequence>
<protein>
    <recommendedName>
        <fullName evidence="4">Secreted protein</fullName>
    </recommendedName>
</protein>
<dbReference type="AlphaFoldDB" id="A0A2L0ERC3"/>
<evidence type="ECO:0000313" key="2">
    <source>
        <dbReference type="EMBL" id="AUX41846.1"/>
    </source>
</evidence>
<evidence type="ECO:0008006" key="4">
    <source>
        <dbReference type="Google" id="ProtNLM"/>
    </source>
</evidence>
<dbReference type="RefSeq" id="WP_104980555.1">
    <property type="nucleotide sequence ID" value="NZ_CP012673.1"/>
</dbReference>
<accession>A0A2L0ERC3</accession>
<dbReference type="EMBL" id="CP012673">
    <property type="protein sequence ID" value="AUX41846.1"/>
    <property type="molecule type" value="Genomic_DNA"/>
</dbReference>
<name>A0A2L0ERC3_SORCE</name>
<evidence type="ECO:0000313" key="3">
    <source>
        <dbReference type="Proteomes" id="UP000238348"/>
    </source>
</evidence>
<feature type="signal peptide" evidence="1">
    <location>
        <begin position="1"/>
        <end position="19"/>
    </location>
</feature>
<feature type="chain" id="PRO_5014824013" description="Secreted protein" evidence="1">
    <location>
        <begin position="20"/>
        <end position="304"/>
    </location>
</feature>
<evidence type="ECO:0000256" key="1">
    <source>
        <dbReference type="SAM" id="SignalP"/>
    </source>
</evidence>
<dbReference type="Proteomes" id="UP000238348">
    <property type="component" value="Chromosome"/>
</dbReference>
<dbReference type="PROSITE" id="PS51257">
    <property type="entry name" value="PROKAR_LIPOPROTEIN"/>
    <property type="match status" value="1"/>
</dbReference>
<dbReference type="InterPro" id="IPR006311">
    <property type="entry name" value="TAT_signal"/>
</dbReference>
<dbReference type="OrthoDB" id="111868at2"/>
<proteinExistence type="predicted"/>